<evidence type="ECO:0000313" key="3">
    <source>
        <dbReference type="Proteomes" id="UP000236311"/>
    </source>
</evidence>
<proteinExistence type="predicted"/>
<dbReference type="AlphaFoldDB" id="A0A2K4ZB17"/>
<sequence>MILSLSSDVQNQAKLIRRQAKELSAIVNGSDSADGYDTNAVLIQMDTMESELAALRELINRGKEQAYLAKLEGKARPKPTAAPVKSEMTEKGLTADKMEKPEKTEKPKAAEKAEKAGKAKKAEKAEKSKKAGKAEKAEKGKKAEKTGKKEKKKKKSEKKS</sequence>
<feature type="region of interest" description="Disordered" evidence="1">
    <location>
        <begin position="70"/>
        <end position="160"/>
    </location>
</feature>
<name>A0A2K4ZB17_9FIRM</name>
<dbReference type="EMBL" id="OFSM01000002">
    <property type="protein sequence ID" value="SOY27658.1"/>
    <property type="molecule type" value="Genomic_DNA"/>
</dbReference>
<feature type="compositionally biased region" description="Basic residues" evidence="1">
    <location>
        <begin position="148"/>
        <end position="160"/>
    </location>
</feature>
<dbReference type="RefSeq" id="WP_103237790.1">
    <property type="nucleotide sequence ID" value="NZ_JANJZD010000002.1"/>
</dbReference>
<gene>
    <name evidence="2" type="ORF">AMURIS_00362</name>
</gene>
<reference evidence="2 3" key="1">
    <citation type="submission" date="2018-01" db="EMBL/GenBank/DDBJ databases">
        <authorList>
            <person name="Gaut B.S."/>
            <person name="Morton B.R."/>
            <person name="Clegg M.T."/>
            <person name="Duvall M.R."/>
        </authorList>
    </citation>
    <scope>NUCLEOTIDE SEQUENCE [LARGE SCALE GENOMIC DNA]</scope>
    <source>
        <strain evidence="2">GP69</strain>
    </source>
</reference>
<dbReference type="Proteomes" id="UP000236311">
    <property type="component" value="Unassembled WGS sequence"/>
</dbReference>
<organism evidence="2 3">
    <name type="scientific">Acetatifactor muris</name>
    <dbReference type="NCBI Taxonomy" id="879566"/>
    <lineage>
        <taxon>Bacteria</taxon>
        <taxon>Bacillati</taxon>
        <taxon>Bacillota</taxon>
        <taxon>Clostridia</taxon>
        <taxon>Lachnospirales</taxon>
        <taxon>Lachnospiraceae</taxon>
        <taxon>Acetatifactor</taxon>
    </lineage>
</organism>
<evidence type="ECO:0000256" key="1">
    <source>
        <dbReference type="SAM" id="MobiDB-lite"/>
    </source>
</evidence>
<protein>
    <submittedName>
        <fullName evidence="2">Uncharacterized protein</fullName>
    </submittedName>
</protein>
<dbReference type="OrthoDB" id="9999810at2"/>
<accession>A0A2K4ZB17</accession>
<evidence type="ECO:0000313" key="2">
    <source>
        <dbReference type="EMBL" id="SOY27658.1"/>
    </source>
</evidence>
<keyword evidence="3" id="KW-1185">Reference proteome</keyword>
<feature type="compositionally biased region" description="Basic and acidic residues" evidence="1">
    <location>
        <begin position="87"/>
        <end position="147"/>
    </location>
</feature>